<feature type="domain" description="FHA" evidence="1">
    <location>
        <begin position="30"/>
        <end position="94"/>
    </location>
</feature>
<dbReference type="SUPFAM" id="SSF49879">
    <property type="entry name" value="SMAD/FHA domain"/>
    <property type="match status" value="1"/>
</dbReference>
<name>A0AA38PCE5_9AGAR</name>
<dbReference type="Proteomes" id="UP001163846">
    <property type="component" value="Unassembled WGS sequence"/>
</dbReference>
<organism evidence="2 3">
    <name type="scientific">Lentinula raphanica</name>
    <dbReference type="NCBI Taxonomy" id="153919"/>
    <lineage>
        <taxon>Eukaryota</taxon>
        <taxon>Fungi</taxon>
        <taxon>Dikarya</taxon>
        <taxon>Basidiomycota</taxon>
        <taxon>Agaricomycotina</taxon>
        <taxon>Agaricomycetes</taxon>
        <taxon>Agaricomycetidae</taxon>
        <taxon>Agaricales</taxon>
        <taxon>Marasmiineae</taxon>
        <taxon>Omphalotaceae</taxon>
        <taxon>Lentinula</taxon>
    </lineage>
</organism>
<comment type="caution">
    <text evidence="2">The sequence shown here is derived from an EMBL/GenBank/DDBJ whole genome shotgun (WGS) entry which is preliminary data.</text>
</comment>
<dbReference type="PROSITE" id="PS50006">
    <property type="entry name" value="FHA_DOMAIN"/>
    <property type="match status" value="1"/>
</dbReference>
<evidence type="ECO:0000313" key="3">
    <source>
        <dbReference type="Proteomes" id="UP001163846"/>
    </source>
</evidence>
<dbReference type="EMBL" id="MU806083">
    <property type="protein sequence ID" value="KAJ3840339.1"/>
    <property type="molecule type" value="Genomic_DNA"/>
</dbReference>
<protein>
    <submittedName>
        <fullName evidence="2">SMAD/FHA domain-containing protein</fullName>
    </submittedName>
</protein>
<evidence type="ECO:0000313" key="2">
    <source>
        <dbReference type="EMBL" id="KAJ3840339.1"/>
    </source>
</evidence>
<dbReference type="AlphaFoldDB" id="A0AA38PCE5"/>
<sequence length="118" mass="12835">MPGKTLKLIPTESSLFFTPKQIQLEPGSSVILGRQGIYATSEEASPSNGWFLTPDGVFSSVSKQHASVWVDTRGRVFIQDLNSSNGTYINGLGLAAGQAKQLKTGEILVHRYAYSMRT</sequence>
<dbReference type="InterPro" id="IPR008984">
    <property type="entry name" value="SMAD_FHA_dom_sf"/>
</dbReference>
<gene>
    <name evidence="2" type="ORF">F5878DRAFT_659501</name>
</gene>
<keyword evidence="3" id="KW-1185">Reference proteome</keyword>
<accession>A0AA38PCE5</accession>
<evidence type="ECO:0000259" key="1">
    <source>
        <dbReference type="PROSITE" id="PS50006"/>
    </source>
</evidence>
<proteinExistence type="predicted"/>
<reference evidence="2" key="1">
    <citation type="submission" date="2022-08" db="EMBL/GenBank/DDBJ databases">
        <authorList>
            <consortium name="DOE Joint Genome Institute"/>
            <person name="Min B."/>
            <person name="Riley R."/>
            <person name="Sierra-Patev S."/>
            <person name="Naranjo-Ortiz M."/>
            <person name="Looney B."/>
            <person name="Konkel Z."/>
            <person name="Slot J.C."/>
            <person name="Sakamoto Y."/>
            <person name="Steenwyk J.L."/>
            <person name="Rokas A."/>
            <person name="Carro J."/>
            <person name="Camarero S."/>
            <person name="Ferreira P."/>
            <person name="Molpeceres G."/>
            <person name="Ruiz-Duenas F.J."/>
            <person name="Serrano A."/>
            <person name="Henrissat B."/>
            <person name="Drula E."/>
            <person name="Hughes K.W."/>
            <person name="Mata J.L."/>
            <person name="Ishikawa N.K."/>
            <person name="Vargas-Isla R."/>
            <person name="Ushijima S."/>
            <person name="Smith C.A."/>
            <person name="Ahrendt S."/>
            <person name="Andreopoulos W."/>
            <person name="He G."/>
            <person name="Labutti K."/>
            <person name="Lipzen A."/>
            <person name="Ng V."/>
            <person name="Sandor L."/>
            <person name="Barry K."/>
            <person name="Martinez A.T."/>
            <person name="Xiao Y."/>
            <person name="Gibbons J.G."/>
            <person name="Terashima K."/>
            <person name="Hibbett D.S."/>
            <person name="Grigoriev I.V."/>
        </authorList>
    </citation>
    <scope>NUCLEOTIDE SEQUENCE</scope>
    <source>
        <strain evidence="2">TFB9207</strain>
    </source>
</reference>
<dbReference type="Pfam" id="PF00498">
    <property type="entry name" value="FHA"/>
    <property type="match status" value="1"/>
</dbReference>
<dbReference type="Gene3D" id="2.60.200.20">
    <property type="match status" value="1"/>
</dbReference>
<dbReference type="InterPro" id="IPR000253">
    <property type="entry name" value="FHA_dom"/>
</dbReference>